<reference evidence="2" key="2">
    <citation type="submission" date="2023-06" db="EMBL/GenBank/DDBJ databases">
        <authorList>
            <consortium name="Lawrence Berkeley National Laboratory"/>
            <person name="Haridas S."/>
            <person name="Hensen N."/>
            <person name="Bonometti L."/>
            <person name="Westerberg I."/>
            <person name="Brannstrom I.O."/>
            <person name="Guillou S."/>
            <person name="Cros-Aarteil S."/>
            <person name="Calhoun S."/>
            <person name="Kuo A."/>
            <person name="Mondo S."/>
            <person name="Pangilinan J."/>
            <person name="Riley R."/>
            <person name="Labutti K."/>
            <person name="Andreopoulos B."/>
            <person name="Lipzen A."/>
            <person name="Chen C."/>
            <person name="Yanf M."/>
            <person name="Daum C."/>
            <person name="Ng V."/>
            <person name="Clum A."/>
            <person name="Steindorff A."/>
            <person name="Ohm R."/>
            <person name="Martin F."/>
            <person name="Silar P."/>
            <person name="Natvig D."/>
            <person name="Lalanne C."/>
            <person name="Gautier V."/>
            <person name="Ament-Velasquez S.L."/>
            <person name="Kruys A."/>
            <person name="Hutchinson M.I."/>
            <person name="Powell A.J."/>
            <person name="Barry K."/>
            <person name="Miller A.N."/>
            <person name="Grigoriev I.V."/>
            <person name="Debuchy R."/>
            <person name="Gladieux P."/>
            <person name="Thoren M.H."/>
            <person name="Johannesson H."/>
        </authorList>
    </citation>
    <scope>NUCLEOTIDE SEQUENCE</scope>
    <source>
        <strain evidence="2">CBS 958.72</strain>
    </source>
</reference>
<keyword evidence="1" id="KW-0472">Membrane</keyword>
<evidence type="ECO:0008006" key="4">
    <source>
        <dbReference type="Google" id="ProtNLM"/>
    </source>
</evidence>
<evidence type="ECO:0000313" key="3">
    <source>
        <dbReference type="Proteomes" id="UP001287356"/>
    </source>
</evidence>
<keyword evidence="3" id="KW-1185">Reference proteome</keyword>
<evidence type="ECO:0000256" key="1">
    <source>
        <dbReference type="SAM" id="Phobius"/>
    </source>
</evidence>
<comment type="caution">
    <text evidence="2">The sequence shown here is derived from an EMBL/GenBank/DDBJ whole genome shotgun (WGS) entry which is preliminary data.</text>
</comment>
<protein>
    <recommendedName>
        <fullName evidence="4">Subtilisin-like serine protease</fullName>
    </recommendedName>
</protein>
<dbReference type="AlphaFoldDB" id="A0AAE0N1J6"/>
<dbReference type="PANTHER" id="PTHR34414">
    <property type="entry name" value="HET DOMAIN-CONTAINING PROTEIN-RELATED"/>
    <property type="match status" value="1"/>
</dbReference>
<dbReference type="PANTHER" id="PTHR34414:SF1">
    <property type="entry name" value="SUBTILISIN-LIKE SERINE PROTEASE"/>
    <property type="match status" value="1"/>
</dbReference>
<feature type="transmembrane region" description="Helical" evidence="1">
    <location>
        <begin position="303"/>
        <end position="333"/>
    </location>
</feature>
<feature type="transmembrane region" description="Helical" evidence="1">
    <location>
        <begin position="255"/>
        <end position="283"/>
    </location>
</feature>
<gene>
    <name evidence="2" type="ORF">B0T24DRAFT_651236</name>
</gene>
<reference evidence="2" key="1">
    <citation type="journal article" date="2023" name="Mol. Phylogenet. Evol.">
        <title>Genome-scale phylogeny and comparative genomics of the fungal order Sordariales.</title>
        <authorList>
            <person name="Hensen N."/>
            <person name="Bonometti L."/>
            <person name="Westerberg I."/>
            <person name="Brannstrom I.O."/>
            <person name="Guillou S."/>
            <person name="Cros-Aarteil S."/>
            <person name="Calhoun S."/>
            <person name="Haridas S."/>
            <person name="Kuo A."/>
            <person name="Mondo S."/>
            <person name="Pangilinan J."/>
            <person name="Riley R."/>
            <person name="LaButti K."/>
            <person name="Andreopoulos B."/>
            <person name="Lipzen A."/>
            <person name="Chen C."/>
            <person name="Yan M."/>
            <person name="Daum C."/>
            <person name="Ng V."/>
            <person name="Clum A."/>
            <person name="Steindorff A."/>
            <person name="Ohm R.A."/>
            <person name="Martin F."/>
            <person name="Silar P."/>
            <person name="Natvig D.O."/>
            <person name="Lalanne C."/>
            <person name="Gautier V."/>
            <person name="Ament-Velasquez S.L."/>
            <person name="Kruys A."/>
            <person name="Hutchinson M.I."/>
            <person name="Powell A.J."/>
            <person name="Barry K."/>
            <person name="Miller A.N."/>
            <person name="Grigoriev I.V."/>
            <person name="Debuchy R."/>
            <person name="Gladieux P."/>
            <person name="Hiltunen Thoren M."/>
            <person name="Johannesson H."/>
        </authorList>
    </citation>
    <scope>NUCLEOTIDE SEQUENCE</scope>
    <source>
        <strain evidence="2">CBS 958.72</strain>
    </source>
</reference>
<dbReference type="InterPro" id="IPR046536">
    <property type="entry name" value="DUF6601"/>
</dbReference>
<dbReference type="Pfam" id="PF20246">
    <property type="entry name" value="DUF6601"/>
    <property type="match status" value="1"/>
</dbReference>
<sequence length="359" mass="41459">MATPHHETFVSDEPFTGLKLELNNELEVVETATTRKVLQAKAPHKQYLLGQPRVRLDGAGQHHDRTKDHLLAYLRKLHKTDRLDAILPFMRYIFVQTPLHNHIMPLHHQKAHAREIVVNEYPGLHLLWYYERIFIKPVPVYCYTRAFWDYIRDADEDVRKAALGFMRSYYHLIQFEIDFEEACKRGLIPKKRTGGPYPTWEEWCDFIEPFGHISDAEVNRRFHYGELRLSRINRTAMLFKASLAYHHIYPQWGSFLAHILAPVITIFAVCSVVLNSMQVSLAALDMGAFNQDNGWPAFVSASIYFPVIVIILIAIVLLVSSLGILAMGVGDFVRANTIRKEKKQGNMDHNKWSHGMVLA</sequence>
<dbReference type="EMBL" id="JAULSN010000007">
    <property type="protein sequence ID" value="KAK3366733.1"/>
    <property type="molecule type" value="Genomic_DNA"/>
</dbReference>
<evidence type="ECO:0000313" key="2">
    <source>
        <dbReference type="EMBL" id="KAK3366733.1"/>
    </source>
</evidence>
<organism evidence="2 3">
    <name type="scientific">Lasiosphaeria ovina</name>
    <dbReference type="NCBI Taxonomy" id="92902"/>
    <lineage>
        <taxon>Eukaryota</taxon>
        <taxon>Fungi</taxon>
        <taxon>Dikarya</taxon>
        <taxon>Ascomycota</taxon>
        <taxon>Pezizomycotina</taxon>
        <taxon>Sordariomycetes</taxon>
        <taxon>Sordariomycetidae</taxon>
        <taxon>Sordariales</taxon>
        <taxon>Lasiosphaeriaceae</taxon>
        <taxon>Lasiosphaeria</taxon>
    </lineage>
</organism>
<proteinExistence type="predicted"/>
<name>A0AAE0N1J6_9PEZI</name>
<keyword evidence="1" id="KW-0812">Transmembrane</keyword>
<accession>A0AAE0N1J6</accession>
<keyword evidence="1" id="KW-1133">Transmembrane helix</keyword>
<dbReference type="Proteomes" id="UP001287356">
    <property type="component" value="Unassembled WGS sequence"/>
</dbReference>